<dbReference type="PANTHER" id="PTHR11102">
    <property type="entry name" value="SEL-1-LIKE PROTEIN"/>
    <property type="match status" value="1"/>
</dbReference>
<sequence>MASYCDAMASQSYVDLRRALDDPRTDPQLLFHQACELSGAFVRNEHLIGLLPPDAPHVMIAGFERAGGAGVADAYVELAALYVTGGTWQSPLLPLDDARAIDLYRRAIAAGSDEAPYLLSRAIYRADRTDVAHEAWRKAKAFQVTHPDRLDALVHAGYLLQAGFGVPENQEAAGDFFTEAAGRGSADGAFEVSVRSLNGVGAAQDDQEALRWSRRAAELGSSRAAYNLGAAYATGRYGLVRDPEESLRWYLRAAEQNHGMAAFTAGVMLLTGDGALRPDPPRAARLLSDADYLLGEGTVDLRLGAMGLERPLG</sequence>
<dbReference type="SUPFAM" id="SSF81901">
    <property type="entry name" value="HCP-like"/>
    <property type="match status" value="1"/>
</dbReference>
<dbReference type="EMBL" id="LSRF01000058">
    <property type="protein sequence ID" value="KXP03465.1"/>
    <property type="molecule type" value="Genomic_DNA"/>
</dbReference>
<dbReference type="InterPro" id="IPR006597">
    <property type="entry name" value="Sel1-like"/>
</dbReference>
<evidence type="ECO:0000313" key="2">
    <source>
        <dbReference type="EMBL" id="KXP03465.1"/>
    </source>
</evidence>
<organism evidence="2 3">
    <name type="scientific">Tsukamurella pseudospumae</name>
    <dbReference type="NCBI Taxonomy" id="239498"/>
    <lineage>
        <taxon>Bacteria</taxon>
        <taxon>Bacillati</taxon>
        <taxon>Actinomycetota</taxon>
        <taxon>Actinomycetes</taxon>
        <taxon>Mycobacteriales</taxon>
        <taxon>Tsukamurellaceae</taxon>
        <taxon>Tsukamurella</taxon>
    </lineage>
</organism>
<keyword evidence="4" id="KW-1185">Reference proteome</keyword>
<name>A0A137ZZ66_9ACTN</name>
<accession>A0A137ZZ66</accession>
<dbReference type="AlphaFoldDB" id="A0A137ZZ66"/>
<dbReference type="SMART" id="SM00671">
    <property type="entry name" value="SEL1"/>
    <property type="match status" value="4"/>
</dbReference>
<dbReference type="Proteomes" id="UP000070258">
    <property type="component" value="Unassembled WGS sequence"/>
</dbReference>
<evidence type="ECO:0000313" key="1">
    <source>
        <dbReference type="EMBL" id="KXO97992.1"/>
    </source>
</evidence>
<comment type="caution">
    <text evidence="2">The sequence shown here is derived from an EMBL/GenBank/DDBJ whole genome shotgun (WGS) entry which is preliminary data.</text>
</comment>
<reference evidence="1 4" key="3">
    <citation type="submission" date="2016-02" db="EMBL/GenBank/DDBJ databases">
        <authorList>
            <person name="Teng J.L."/>
            <person name="Tang Y."/>
            <person name="Huang Y."/>
            <person name="Guo F."/>
            <person name="Wei W."/>
            <person name="Chen J.H."/>
            <person name="Wong S.Y."/>
            <person name="Lau S.K."/>
            <person name="Woo P.C."/>
        </authorList>
    </citation>
    <scope>NUCLEOTIDE SEQUENCE [LARGE SCALE GENOMIC DNA]</scope>
    <source>
        <strain evidence="1 4">JCM 13375</strain>
    </source>
</reference>
<gene>
    <name evidence="2" type="ORF">AXK60_16720</name>
    <name evidence="1" type="ORF">AXK61_20730</name>
</gene>
<dbReference type="Pfam" id="PF08238">
    <property type="entry name" value="Sel1"/>
    <property type="match status" value="5"/>
</dbReference>
<reference evidence="3" key="2">
    <citation type="submission" date="2016-02" db="EMBL/GenBank/DDBJ databases">
        <authorList>
            <person name="Wen L."/>
            <person name="He K."/>
            <person name="Yang H."/>
        </authorList>
    </citation>
    <scope>NUCLEOTIDE SEQUENCE [LARGE SCALE GENOMIC DNA]</scope>
    <source>
        <strain evidence="3">JCM 15929</strain>
    </source>
</reference>
<reference evidence="2" key="1">
    <citation type="submission" date="2016-02" db="EMBL/GenBank/DDBJ databases">
        <authorList>
            <person name="Teng J.L."/>
            <person name="Yang Y."/>
            <person name="Huang Y."/>
            <person name="Guo F."/>
            <person name="Wei W."/>
            <person name="Chen J.H."/>
            <person name="Wong S.Y."/>
            <person name="Lau S.K."/>
            <person name="Woo P.C."/>
        </authorList>
    </citation>
    <scope>NUCLEOTIDE SEQUENCE</scope>
    <source>
        <strain evidence="2">JCM 15929</strain>
    </source>
</reference>
<dbReference type="InterPro" id="IPR011990">
    <property type="entry name" value="TPR-like_helical_dom_sf"/>
</dbReference>
<evidence type="ECO:0000313" key="4">
    <source>
        <dbReference type="Proteomes" id="UP000070409"/>
    </source>
</evidence>
<evidence type="ECO:0000313" key="3">
    <source>
        <dbReference type="Proteomes" id="UP000070258"/>
    </source>
</evidence>
<dbReference type="InterPro" id="IPR050767">
    <property type="entry name" value="Sel1_AlgK"/>
</dbReference>
<dbReference type="Proteomes" id="UP000070409">
    <property type="component" value="Unassembled WGS sequence"/>
</dbReference>
<dbReference type="Gene3D" id="1.25.40.10">
    <property type="entry name" value="Tetratricopeptide repeat domain"/>
    <property type="match status" value="2"/>
</dbReference>
<dbReference type="PANTHER" id="PTHR11102:SF160">
    <property type="entry name" value="ERAD-ASSOCIATED E3 UBIQUITIN-PROTEIN LIGASE COMPONENT HRD3"/>
    <property type="match status" value="1"/>
</dbReference>
<dbReference type="EMBL" id="LSRE01000014">
    <property type="protein sequence ID" value="KXO97992.1"/>
    <property type="molecule type" value="Genomic_DNA"/>
</dbReference>
<dbReference type="STRING" id="239498.AXK60_16720"/>
<proteinExistence type="predicted"/>
<evidence type="ECO:0008006" key="5">
    <source>
        <dbReference type="Google" id="ProtNLM"/>
    </source>
</evidence>
<protein>
    <recommendedName>
        <fullName evidence="5">Sel1 repeat protein</fullName>
    </recommendedName>
</protein>